<accession>A0A931E2N6</accession>
<dbReference type="InterPro" id="IPR025970">
    <property type="entry name" value="SusE"/>
</dbReference>
<dbReference type="AlphaFoldDB" id="A0A931E2N6"/>
<protein>
    <submittedName>
        <fullName evidence="2">SusE domain-containing protein</fullName>
    </submittedName>
</protein>
<organism evidence="2 3">
    <name type="scientific">Panacibacter microcysteis</name>
    <dbReference type="NCBI Taxonomy" id="2793269"/>
    <lineage>
        <taxon>Bacteria</taxon>
        <taxon>Pseudomonadati</taxon>
        <taxon>Bacteroidota</taxon>
        <taxon>Chitinophagia</taxon>
        <taxon>Chitinophagales</taxon>
        <taxon>Chitinophagaceae</taxon>
        <taxon>Panacibacter</taxon>
    </lineage>
</organism>
<evidence type="ECO:0000313" key="3">
    <source>
        <dbReference type="Proteomes" id="UP000628448"/>
    </source>
</evidence>
<sequence length="279" mass="30277">MKMLSKIPGLLLLFTVLLWSCEKDEHKVYLEGGTPPVFTASATEFVLLPANATQQAVVFSWTNPNYQFSTGVSSQDVTYILQADTVGADFSSPVLQEVSISKDLGLTYSVKELNAILTKMDLLEDVAHNIEFRIKASLLNNTAALFSNTIQTVITPYLDVAVPIPPTNELFITGDGTPSGWTNAPPEDQQCTQVSKVEYNIVMNFTPGFYYKFLTTENQWQPQYGISKAAGAGGDASGGDVGYNFGPQGDPDAIPTPSVAGTYKVTVNFKTGKYTVTKQ</sequence>
<name>A0A931E2N6_9BACT</name>
<dbReference type="RefSeq" id="WP_196990479.1">
    <property type="nucleotide sequence ID" value="NZ_JADWYR010000001.1"/>
</dbReference>
<gene>
    <name evidence="2" type="ORF">I5907_09515</name>
</gene>
<dbReference type="Pfam" id="PF14292">
    <property type="entry name" value="SusE"/>
    <property type="match status" value="1"/>
</dbReference>
<comment type="caution">
    <text evidence="2">The sequence shown here is derived from an EMBL/GenBank/DDBJ whole genome shotgun (WGS) entry which is preliminary data.</text>
</comment>
<dbReference type="EMBL" id="JADWYR010000001">
    <property type="protein sequence ID" value="MBG9376470.1"/>
    <property type="molecule type" value="Genomic_DNA"/>
</dbReference>
<reference evidence="2" key="1">
    <citation type="submission" date="2020-11" db="EMBL/GenBank/DDBJ databases">
        <title>Bacterial whole genome sequence for Panacibacter sp. DH6.</title>
        <authorList>
            <person name="Le V."/>
            <person name="Ko S."/>
            <person name="Ahn C.-Y."/>
            <person name="Oh H.-M."/>
        </authorList>
    </citation>
    <scope>NUCLEOTIDE SEQUENCE</scope>
    <source>
        <strain evidence="2">DH6</strain>
    </source>
</reference>
<keyword evidence="3" id="KW-1185">Reference proteome</keyword>
<feature type="domain" description="SusE outer membrane protein" evidence="1">
    <location>
        <begin position="23"/>
        <end position="135"/>
    </location>
</feature>
<evidence type="ECO:0000313" key="2">
    <source>
        <dbReference type="EMBL" id="MBG9376470.1"/>
    </source>
</evidence>
<dbReference type="Gene3D" id="2.60.40.3620">
    <property type="match status" value="1"/>
</dbReference>
<dbReference type="Proteomes" id="UP000628448">
    <property type="component" value="Unassembled WGS sequence"/>
</dbReference>
<proteinExistence type="predicted"/>
<evidence type="ECO:0000259" key="1">
    <source>
        <dbReference type="Pfam" id="PF14292"/>
    </source>
</evidence>